<reference evidence="8" key="1">
    <citation type="submission" date="2014-09" db="EMBL/GenBank/DDBJ databases">
        <title>Genome sequence of the luminous mushroom Mycena chlorophos for searching fungal bioluminescence genes.</title>
        <authorList>
            <person name="Tanaka Y."/>
            <person name="Kasuga D."/>
            <person name="Oba Y."/>
            <person name="Hase S."/>
            <person name="Sato K."/>
            <person name="Oba Y."/>
            <person name="Sakakibara Y."/>
        </authorList>
    </citation>
    <scope>NUCLEOTIDE SEQUENCE</scope>
</reference>
<accession>A0ABQ0L715</accession>
<dbReference type="InterPro" id="IPR046357">
    <property type="entry name" value="PPIase_dom_sf"/>
</dbReference>
<dbReference type="EMBL" id="DF842918">
    <property type="protein sequence ID" value="GAT46934.1"/>
    <property type="molecule type" value="Genomic_DNA"/>
</dbReference>
<evidence type="ECO:0000256" key="2">
    <source>
        <dbReference type="ARBA" id="ARBA00013194"/>
    </source>
</evidence>
<dbReference type="GO" id="GO:0016853">
    <property type="term" value="F:isomerase activity"/>
    <property type="evidence" value="ECO:0007669"/>
    <property type="project" value="UniProtKB-KW"/>
</dbReference>
<comment type="similarity">
    <text evidence="5">Belongs to the FKBP-type PPIase family. FKBP1 subfamily.</text>
</comment>
<evidence type="ECO:0000256" key="4">
    <source>
        <dbReference type="ARBA" id="ARBA00023235"/>
    </source>
</evidence>
<evidence type="ECO:0000313" key="9">
    <source>
        <dbReference type="Proteomes" id="UP000815677"/>
    </source>
</evidence>
<evidence type="ECO:0000256" key="3">
    <source>
        <dbReference type="ARBA" id="ARBA00023110"/>
    </source>
</evidence>
<dbReference type="EC" id="5.2.1.8" evidence="2 6"/>
<dbReference type="Gene3D" id="3.10.50.40">
    <property type="match status" value="1"/>
</dbReference>
<organism evidence="8 9">
    <name type="scientific">Mycena chlorophos</name>
    <name type="common">Agaric fungus</name>
    <name type="synonym">Agaricus chlorophos</name>
    <dbReference type="NCBI Taxonomy" id="658473"/>
    <lineage>
        <taxon>Eukaryota</taxon>
        <taxon>Fungi</taxon>
        <taxon>Dikarya</taxon>
        <taxon>Basidiomycota</taxon>
        <taxon>Agaricomycotina</taxon>
        <taxon>Agaricomycetes</taxon>
        <taxon>Agaricomycetidae</taxon>
        <taxon>Agaricales</taxon>
        <taxon>Marasmiineae</taxon>
        <taxon>Mycenaceae</taxon>
        <taxon>Mycena</taxon>
    </lineage>
</organism>
<dbReference type="PANTHER" id="PTHR10516">
    <property type="entry name" value="PEPTIDYL-PROLYL CIS-TRANS ISOMERASE"/>
    <property type="match status" value="1"/>
</dbReference>
<dbReference type="Pfam" id="PF00254">
    <property type="entry name" value="FKBP_C"/>
    <property type="match status" value="1"/>
</dbReference>
<evidence type="ECO:0000259" key="7">
    <source>
        <dbReference type="PROSITE" id="PS50059"/>
    </source>
</evidence>
<dbReference type="InterPro" id="IPR001179">
    <property type="entry name" value="PPIase_FKBP_dom"/>
</dbReference>
<evidence type="ECO:0000313" key="8">
    <source>
        <dbReference type="EMBL" id="GAT46934.1"/>
    </source>
</evidence>
<feature type="domain" description="PPIase FKBP-type" evidence="7">
    <location>
        <begin position="376"/>
        <end position="464"/>
    </location>
</feature>
<sequence length="464" mass="51256">MSKHEPCLPPELERRIFIEAALVHPLEAKTLLLVAWRVKEWAEPVIYRTLIVSVDDSMDSYRRLEIFPRMNPAALQSLVSRNSPAFVSSAVQNLLISRSLTPHEIQNLLTICSGAREVMIESPPIASEALSAPLPRLRRLRTSVAEFFESDPDSESSASAKPVSSLKTVFDNLTHLEMFDRDAKLDTFLLPAAIRLPSLTHLAISPMRQLARTPIDAQALVAAALSSSKLRVFIVVLYSHDPELVYDAMLTREPGFLCLAYSTNRWEDSWREAATGGMDFWERAGEFAEKRRAGEVEAGQYRLTLADPDAGPGCLLWSYLRRDVCLGVFPSPTYVAFERPPTSPPTLSLLPSSQPIMGVTVEILKEGDGTTFPKKGDTVTIHYVGTLSDGSKFDSSRDRGDPFKTQIGVGKVIKGWDDGVPQLSLGSKANLIVSSDYGYGARGFPPVIPPNSELKFEVELLKIN</sequence>
<keyword evidence="9" id="KW-1185">Reference proteome</keyword>
<dbReference type="PANTHER" id="PTHR10516:SF443">
    <property type="entry name" value="FK506-BINDING PROTEIN 59-RELATED"/>
    <property type="match status" value="1"/>
</dbReference>
<name>A0ABQ0L715_MYCCL</name>
<comment type="catalytic activity">
    <reaction evidence="1 6">
        <text>[protein]-peptidylproline (omega=180) = [protein]-peptidylproline (omega=0)</text>
        <dbReference type="Rhea" id="RHEA:16237"/>
        <dbReference type="Rhea" id="RHEA-COMP:10747"/>
        <dbReference type="Rhea" id="RHEA-COMP:10748"/>
        <dbReference type="ChEBI" id="CHEBI:83833"/>
        <dbReference type="ChEBI" id="CHEBI:83834"/>
        <dbReference type="EC" id="5.2.1.8"/>
    </reaction>
</comment>
<keyword evidence="4 6" id="KW-0413">Isomerase</keyword>
<evidence type="ECO:0000256" key="1">
    <source>
        <dbReference type="ARBA" id="ARBA00000971"/>
    </source>
</evidence>
<dbReference type="Proteomes" id="UP000815677">
    <property type="component" value="Unassembled WGS sequence"/>
</dbReference>
<dbReference type="PROSITE" id="PS50059">
    <property type="entry name" value="FKBP_PPIASE"/>
    <property type="match status" value="1"/>
</dbReference>
<gene>
    <name evidence="8" type="ORF">MCHLO_04427</name>
</gene>
<proteinExistence type="inferred from homology"/>
<dbReference type="InterPro" id="IPR050689">
    <property type="entry name" value="FKBP-type_PPIase"/>
</dbReference>
<keyword evidence="3 6" id="KW-0697">Rotamase</keyword>
<dbReference type="SUPFAM" id="SSF54534">
    <property type="entry name" value="FKBP-like"/>
    <property type="match status" value="1"/>
</dbReference>
<evidence type="ECO:0000256" key="5">
    <source>
        <dbReference type="ARBA" id="ARBA00038106"/>
    </source>
</evidence>
<evidence type="ECO:0000256" key="6">
    <source>
        <dbReference type="PROSITE-ProRule" id="PRU00277"/>
    </source>
</evidence>
<protein>
    <recommendedName>
        <fullName evidence="2 6">peptidylprolyl isomerase</fullName>
        <ecNumber evidence="2 6">5.2.1.8</ecNumber>
    </recommendedName>
</protein>